<sequence>MEVKKKKKWREREEAAKLLVEELCGGAVDFTFSFTGREKRDKREQRGRGSTEPNWGKTQRNQSMIPLQSLRFSGNATQMEVLGSQNRAIPQSYSMSY</sequence>
<organism evidence="2 3">
    <name type="scientific">Trifolium medium</name>
    <dbReference type="NCBI Taxonomy" id="97028"/>
    <lineage>
        <taxon>Eukaryota</taxon>
        <taxon>Viridiplantae</taxon>
        <taxon>Streptophyta</taxon>
        <taxon>Embryophyta</taxon>
        <taxon>Tracheophyta</taxon>
        <taxon>Spermatophyta</taxon>
        <taxon>Magnoliopsida</taxon>
        <taxon>eudicotyledons</taxon>
        <taxon>Gunneridae</taxon>
        <taxon>Pentapetalae</taxon>
        <taxon>rosids</taxon>
        <taxon>fabids</taxon>
        <taxon>Fabales</taxon>
        <taxon>Fabaceae</taxon>
        <taxon>Papilionoideae</taxon>
        <taxon>50 kb inversion clade</taxon>
        <taxon>NPAAA clade</taxon>
        <taxon>Hologalegina</taxon>
        <taxon>IRL clade</taxon>
        <taxon>Trifolieae</taxon>
        <taxon>Trifolium</taxon>
    </lineage>
</organism>
<protein>
    <submittedName>
        <fullName evidence="2">Uncharacterized protein</fullName>
    </submittedName>
</protein>
<evidence type="ECO:0000313" key="2">
    <source>
        <dbReference type="EMBL" id="MCI28909.1"/>
    </source>
</evidence>
<feature type="compositionally biased region" description="Polar residues" evidence="1">
    <location>
        <begin position="51"/>
        <end position="62"/>
    </location>
</feature>
<comment type="caution">
    <text evidence="2">The sequence shown here is derived from an EMBL/GenBank/DDBJ whole genome shotgun (WGS) entry which is preliminary data.</text>
</comment>
<keyword evidence="3" id="KW-1185">Reference proteome</keyword>
<feature type="compositionally biased region" description="Basic and acidic residues" evidence="1">
    <location>
        <begin position="36"/>
        <end position="49"/>
    </location>
</feature>
<accession>A0A392QY65</accession>
<dbReference type="Proteomes" id="UP000265520">
    <property type="component" value="Unassembled WGS sequence"/>
</dbReference>
<evidence type="ECO:0000256" key="1">
    <source>
        <dbReference type="SAM" id="MobiDB-lite"/>
    </source>
</evidence>
<reference evidence="2 3" key="1">
    <citation type="journal article" date="2018" name="Front. Plant Sci.">
        <title>Red Clover (Trifolium pratense) and Zigzag Clover (T. medium) - A Picture of Genomic Similarities and Differences.</title>
        <authorList>
            <person name="Dluhosova J."/>
            <person name="Istvanek J."/>
            <person name="Nedelnik J."/>
            <person name="Repkova J."/>
        </authorList>
    </citation>
    <scope>NUCLEOTIDE SEQUENCE [LARGE SCALE GENOMIC DNA]</scope>
    <source>
        <strain evidence="3">cv. 10/8</strain>
        <tissue evidence="2">Leaf</tissue>
    </source>
</reference>
<feature type="region of interest" description="Disordered" evidence="1">
    <location>
        <begin position="36"/>
        <end position="62"/>
    </location>
</feature>
<dbReference type="AlphaFoldDB" id="A0A392QY65"/>
<proteinExistence type="predicted"/>
<evidence type="ECO:0000313" key="3">
    <source>
        <dbReference type="Proteomes" id="UP000265520"/>
    </source>
</evidence>
<dbReference type="EMBL" id="LXQA010168869">
    <property type="protein sequence ID" value="MCI28909.1"/>
    <property type="molecule type" value="Genomic_DNA"/>
</dbReference>
<name>A0A392QY65_9FABA</name>